<reference evidence="1 2" key="1">
    <citation type="journal article" date="2015" name="BMC Genomics">
        <title>Comparative genomics and metabolic profiling of the genus Lysobacter.</title>
        <authorList>
            <person name="de Bruijn I."/>
            <person name="Cheng X."/>
            <person name="de Jager V."/>
            <person name="Exposito R.G."/>
            <person name="Watrous J."/>
            <person name="Patel N."/>
            <person name="Postma J."/>
            <person name="Dorrestein P.C."/>
            <person name="Kobayashi D."/>
            <person name="Raaijmakers J.M."/>
        </authorList>
    </citation>
    <scope>NUCLEOTIDE SEQUENCE [LARGE SCALE GENOMIC DNA]</scope>
    <source>
        <strain evidence="1 2">76</strain>
    </source>
</reference>
<dbReference type="KEGG" id="lab:LA76x_3123"/>
<gene>
    <name evidence="1" type="ORF">LA76x_3123</name>
</gene>
<dbReference type="eggNOG" id="ENOG5033J5X">
    <property type="taxonomic scope" value="Bacteria"/>
</dbReference>
<sequence>MLSYNEIAAEYAANPEAAGKKYDGRRLAFSGQLMRMGSEPGGTYFGAIAEDGAMFDTAFEVSEQEALKAKFEGNEIQPFQKSSTLVFECMNEGQVGTVVQGLKLSKCRATN</sequence>
<dbReference type="Proteomes" id="UP000060787">
    <property type="component" value="Chromosome"/>
</dbReference>
<dbReference type="KEGG" id="laq:GLA29479_65"/>
<organism evidence="1 2">
    <name type="scientific">Lysobacter antibioticus</name>
    <dbReference type="NCBI Taxonomy" id="84531"/>
    <lineage>
        <taxon>Bacteria</taxon>
        <taxon>Pseudomonadati</taxon>
        <taxon>Pseudomonadota</taxon>
        <taxon>Gammaproteobacteria</taxon>
        <taxon>Lysobacterales</taxon>
        <taxon>Lysobacteraceae</taxon>
        <taxon>Lysobacter</taxon>
    </lineage>
</organism>
<dbReference type="AlphaFoldDB" id="A0A0S2DR92"/>
<keyword evidence="2" id="KW-1185">Reference proteome</keyword>
<protein>
    <submittedName>
        <fullName evidence="1">Uncharacterized protein</fullName>
    </submittedName>
</protein>
<proteinExistence type="predicted"/>
<dbReference type="EMBL" id="CP011129">
    <property type="protein sequence ID" value="ALN81251.1"/>
    <property type="molecule type" value="Genomic_DNA"/>
</dbReference>
<evidence type="ECO:0000313" key="1">
    <source>
        <dbReference type="EMBL" id="ALN81251.1"/>
    </source>
</evidence>
<name>A0A0S2DR92_LYSAN</name>
<accession>A0A0S2DR92</accession>
<dbReference type="PATRIC" id="fig|84531.7.peg.68"/>
<evidence type="ECO:0000313" key="2">
    <source>
        <dbReference type="Proteomes" id="UP000060787"/>
    </source>
</evidence>